<name>A0ABD1J410_9TELE</name>
<keyword evidence="1" id="KW-0436">Ligase</keyword>
<gene>
    <name evidence="4" type="ORF">ACEWY4_021720</name>
</gene>
<comment type="caution">
    <text evidence="4">The sequence shown here is derived from an EMBL/GenBank/DDBJ whole genome shotgun (WGS) entry which is preliminary data.</text>
</comment>
<evidence type="ECO:0008006" key="6">
    <source>
        <dbReference type="Google" id="ProtNLM"/>
    </source>
</evidence>
<organism evidence="4 5">
    <name type="scientific">Coilia grayii</name>
    <name type="common">Gray's grenadier anchovy</name>
    <dbReference type="NCBI Taxonomy" id="363190"/>
    <lineage>
        <taxon>Eukaryota</taxon>
        <taxon>Metazoa</taxon>
        <taxon>Chordata</taxon>
        <taxon>Craniata</taxon>
        <taxon>Vertebrata</taxon>
        <taxon>Euteleostomi</taxon>
        <taxon>Actinopterygii</taxon>
        <taxon>Neopterygii</taxon>
        <taxon>Teleostei</taxon>
        <taxon>Clupei</taxon>
        <taxon>Clupeiformes</taxon>
        <taxon>Clupeoidei</taxon>
        <taxon>Engraulidae</taxon>
        <taxon>Coilinae</taxon>
        <taxon>Coilia</taxon>
    </lineage>
</organism>
<dbReference type="GO" id="GO:0016874">
    <property type="term" value="F:ligase activity"/>
    <property type="evidence" value="ECO:0007669"/>
    <property type="project" value="UniProtKB-KW"/>
</dbReference>
<dbReference type="Gene3D" id="3.30.470.20">
    <property type="entry name" value="ATP-grasp fold, B domain"/>
    <property type="match status" value="1"/>
</dbReference>
<keyword evidence="5" id="KW-1185">Reference proteome</keyword>
<dbReference type="PROSITE" id="PS51221">
    <property type="entry name" value="TTL"/>
    <property type="match status" value="1"/>
</dbReference>
<evidence type="ECO:0000256" key="3">
    <source>
        <dbReference type="ARBA" id="ARBA00022840"/>
    </source>
</evidence>
<dbReference type="SUPFAM" id="SSF56059">
    <property type="entry name" value="Glutathione synthetase ATP-binding domain-like"/>
    <property type="match status" value="1"/>
</dbReference>
<accession>A0ABD1J410</accession>
<evidence type="ECO:0000313" key="4">
    <source>
        <dbReference type="EMBL" id="KAL2081902.1"/>
    </source>
</evidence>
<dbReference type="AlphaFoldDB" id="A0ABD1J410"/>
<evidence type="ECO:0000256" key="1">
    <source>
        <dbReference type="ARBA" id="ARBA00022598"/>
    </source>
</evidence>
<sequence>MATGVCGTEPLVFRLHEGAPELVREVLLERGWEEFEEQQQEEGDWNLYWRAAAFRNSDYENTMPWQRLNHHPKTVGITRKDWLARNLRRMRGTFGSALYNFSPTAFNLPNDYVRFLEEYSKHRLANGNQGAYWICKPVDLSRGRGIFIFEDIKDLVYDCPVIVQKYISNPLLISGYKFDLRIYVCVKSFSPLTIYMYQEGLVRFATEKFNLGALNNLYSHLTNTSINKFGPFYSTDKEYIGEGCKWTLSKFRCFLQSLRINELLLWQKINNIVTLTLLTIAPSIPSSPNCIELFGFDILIDENFKPWLLEVNYSPALSMDCSADVTVKKGLINDLIDLLNYTEIDHFRQRGYLRQKYRRPCYLGSQILQARTPPVLLLPKCLCKTSSCEKCQGQSYLCSRGGSPDSCGTAQRPPQYCSDENLNCALQLNLGSSLKPATHYCHKKTHSPHSQKPKLVEGSRPYDLESENEYGSCVSSPGMVKENSKRKSGSFAKLPPIHGHKYKPPVYPWDYKVKNTGVPPSRVGDFILTFPFNEVTLRASQKKLNIKMAVQEVYKLTSQLIASGRHKGKRRKEEISRSLGGEDKLESLLWGPRNPPSLSDCCLKT</sequence>
<dbReference type="Pfam" id="PF03133">
    <property type="entry name" value="TTL"/>
    <property type="match status" value="1"/>
</dbReference>
<reference evidence="4 5" key="1">
    <citation type="submission" date="2024-09" db="EMBL/GenBank/DDBJ databases">
        <title>A chromosome-level genome assembly of Gray's grenadier anchovy, Coilia grayii.</title>
        <authorList>
            <person name="Fu Z."/>
        </authorList>
    </citation>
    <scope>NUCLEOTIDE SEQUENCE [LARGE SCALE GENOMIC DNA]</scope>
    <source>
        <strain evidence="4">G4</strain>
        <tissue evidence="4">Muscle</tissue>
    </source>
</reference>
<dbReference type="PANTHER" id="PTHR12241">
    <property type="entry name" value="TUBULIN POLYGLUTAMYLASE"/>
    <property type="match status" value="1"/>
</dbReference>
<keyword evidence="3" id="KW-0067">ATP-binding</keyword>
<dbReference type="Proteomes" id="UP001591681">
    <property type="component" value="Unassembled WGS sequence"/>
</dbReference>
<protein>
    <recommendedName>
        <fullName evidence="6">Tubulin polyglutamylase TTLL2</fullName>
    </recommendedName>
</protein>
<keyword evidence="2" id="KW-0547">Nucleotide-binding</keyword>
<proteinExistence type="predicted"/>
<evidence type="ECO:0000256" key="2">
    <source>
        <dbReference type="ARBA" id="ARBA00022741"/>
    </source>
</evidence>
<dbReference type="EMBL" id="JBHFQA010000019">
    <property type="protein sequence ID" value="KAL2081902.1"/>
    <property type="molecule type" value="Genomic_DNA"/>
</dbReference>
<dbReference type="PANTHER" id="PTHR12241:SF118">
    <property type="entry name" value="TUBULIN POLYGLUTAMYLASE TTLL2-RELATED"/>
    <property type="match status" value="1"/>
</dbReference>
<dbReference type="GO" id="GO:0005524">
    <property type="term" value="F:ATP binding"/>
    <property type="evidence" value="ECO:0007669"/>
    <property type="project" value="UniProtKB-KW"/>
</dbReference>
<evidence type="ECO:0000313" key="5">
    <source>
        <dbReference type="Proteomes" id="UP001591681"/>
    </source>
</evidence>
<dbReference type="InterPro" id="IPR004344">
    <property type="entry name" value="TTL/TTLL_fam"/>
</dbReference>